<dbReference type="EMBL" id="JAGKHQ010000009">
    <property type="protein sequence ID" value="KAG7508037.1"/>
    <property type="molecule type" value="Genomic_DNA"/>
</dbReference>
<dbReference type="AlphaFoldDB" id="A0AAV6RVE5"/>
<accession>A0AAV6RVE5</accession>
<evidence type="ECO:0000313" key="2">
    <source>
        <dbReference type="Proteomes" id="UP000693946"/>
    </source>
</evidence>
<keyword evidence="2" id="KW-1185">Reference proteome</keyword>
<dbReference type="Proteomes" id="UP000693946">
    <property type="component" value="Linkage Group LG17"/>
</dbReference>
<comment type="caution">
    <text evidence="1">The sequence shown here is derived from an EMBL/GenBank/DDBJ whole genome shotgun (WGS) entry which is preliminary data.</text>
</comment>
<organism evidence="1 2">
    <name type="scientific">Solea senegalensis</name>
    <name type="common">Senegalese sole</name>
    <dbReference type="NCBI Taxonomy" id="28829"/>
    <lineage>
        <taxon>Eukaryota</taxon>
        <taxon>Metazoa</taxon>
        <taxon>Chordata</taxon>
        <taxon>Craniata</taxon>
        <taxon>Vertebrata</taxon>
        <taxon>Euteleostomi</taxon>
        <taxon>Actinopterygii</taxon>
        <taxon>Neopterygii</taxon>
        <taxon>Teleostei</taxon>
        <taxon>Neoteleostei</taxon>
        <taxon>Acanthomorphata</taxon>
        <taxon>Carangaria</taxon>
        <taxon>Pleuronectiformes</taxon>
        <taxon>Pleuronectoidei</taxon>
        <taxon>Soleidae</taxon>
        <taxon>Solea</taxon>
    </lineage>
</organism>
<gene>
    <name evidence="1" type="ORF">JOB18_001405</name>
</gene>
<proteinExistence type="predicted"/>
<reference evidence="1 2" key="1">
    <citation type="journal article" date="2021" name="Sci. Rep.">
        <title>Chromosome anchoring in Senegalese sole (Solea senegalensis) reveals sex-associated markers and genome rearrangements in flatfish.</title>
        <authorList>
            <person name="Guerrero-Cozar I."/>
            <person name="Gomez-Garrido J."/>
            <person name="Berbel C."/>
            <person name="Martinez-Blanch J.F."/>
            <person name="Alioto T."/>
            <person name="Claros M.G."/>
            <person name="Gagnaire P.A."/>
            <person name="Manchado M."/>
        </authorList>
    </citation>
    <scope>NUCLEOTIDE SEQUENCE [LARGE SCALE GENOMIC DNA]</scope>
    <source>
        <strain evidence="1">Sse05_10M</strain>
    </source>
</reference>
<evidence type="ECO:0000313" key="1">
    <source>
        <dbReference type="EMBL" id="KAG7508037.1"/>
    </source>
</evidence>
<protein>
    <submittedName>
        <fullName evidence="1">Uncharacterized protein</fullName>
    </submittedName>
</protein>
<name>A0AAV6RVE5_SOLSE</name>
<sequence length="174" mass="19946">MLGKSKQDKSEGQMLCSPITTDKELLNNTLSVVRHIQKNIGTAQQNLININAVKAGVCHLTVMHNALWTHSAHISSRNYSRRAGRLLFNPRFLKADRCHTIVVWNSSEEFTVSIQNKHFPHSHTPASQMNMLHTHTHTETHTHDHKGCFPHQILKAVYKCWSNSHMDKLHTNQF</sequence>